<feature type="compositionally biased region" description="Basic and acidic residues" evidence="1">
    <location>
        <begin position="207"/>
        <end position="219"/>
    </location>
</feature>
<proteinExistence type="predicted"/>
<dbReference type="Proteomes" id="UP000183832">
    <property type="component" value="Unassembled WGS sequence"/>
</dbReference>
<feature type="region of interest" description="Disordered" evidence="1">
    <location>
        <begin position="835"/>
        <end position="871"/>
    </location>
</feature>
<reference evidence="2 3" key="1">
    <citation type="submission" date="2015-04" db="EMBL/GenBank/DDBJ databases">
        <authorList>
            <person name="Syromyatnikov M.Y."/>
            <person name="Popov V.N."/>
        </authorList>
    </citation>
    <scope>NUCLEOTIDE SEQUENCE [LARGE SCALE GENOMIC DNA]</scope>
</reference>
<feature type="compositionally biased region" description="Basic and acidic residues" evidence="1">
    <location>
        <begin position="1320"/>
        <end position="1333"/>
    </location>
</feature>
<feature type="region of interest" description="Disordered" evidence="1">
    <location>
        <begin position="1224"/>
        <end position="1245"/>
    </location>
</feature>
<protein>
    <submittedName>
        <fullName evidence="2">CLUMA_CG011485, isoform A</fullName>
    </submittedName>
</protein>
<feature type="compositionally biased region" description="Basic and acidic residues" evidence="1">
    <location>
        <begin position="634"/>
        <end position="645"/>
    </location>
</feature>
<sequence>MNNFVLNYTKRAGIENKRKARINQVRHQSKEIAKEVLTKVQGERRNQIQQTLEKKLKELEDLKNSQVSKIGDKFKKDLYDFGEVQVETCESSCEKDIAHNITNENDFIVTESGHYKMLKDAGKQRQKSEKKLARKRNLSLNKSTQADSMPLNEVFSVRNSISHDDLCRSVSKEKSRKDFSDNIPIRSSYNPNYFRSNSVDSSLDSSKSSEIECDNKDNSESCDYEEFDQITNLLKITNLNCEQVARKRVKIFSTSSHSSLSNESDIHLENDCRMETKSILKNSKPLKSKVSSENFVKNNSVKYVDFSKKFTKQYQPGNDIITTGKVKKRNQDPVCRFNNPQQEKTTKSKISNKDVKQQNNIQTDNALRKESIRRDYECLQQELEDIYSHDYKGRTSEKALKSTSLTHLKKQDMNRELRKNHAFDKALSGSIIMCQSDSSEKNEAQDFNVAWLDMLNIESTGDIRNRNAQKKIQATEQNNNAGSELKNQLFQSLKKLKEDKNVINSIETDLHVEQSENKSENECLQIKKQKIAEREKMLEDKIKDILTTYKKTVKTSVETSCGEKASTVIHPIEINIRIEQPPLADTKKVNYDSVQRSPRKNFAKIKKKIETVDQTEKVDQTETVKKTKPVNKAGKVDQTETDNKTETVVQTEPYKDHRKKTRNSQKETQTTLSLFEPFSPILKNREELITPKVFNKSSDSSQSVSTTYQSLPEQIHLNVEPQSESKLNPTLLHYITRLLGMNKNVGNRLDVSISSINTPESSILNTIENDGSSSGNLTPPFDQNHLKKLQQFINDNYSFLREINETLSHKQHNDDDTLKVENIWKNIFDKKKLLPHPNKSKYSHKNDKKESQSNGDKNLPKQTTSKEKEKPLITPFDILSVAKHVESHMLNNYAEYTANCQRRINELAQQMESVRREKLKLIEYSISSSEFGHNTTYKEILIPKSKSQDTSGSEMKNANMKCDDPPSEEVNNNLQKQTRSFGVSKDSGISVISRPLTSSDFRDSPESRLNSDDRENSFQPITSNQTKHLKVPAFSFPSAEMGKDFLYSKSLEGKFDKLSKQQFYSNRFSPKHDMPLERYELSTIVEVETPVASKTNIHENIEELKVKSFPNYEQYATNLQQFLISTSCASQNQSLPMLINEINDINKDLQVKSFVHPKDYDIGEISKDKSCVSSSSSSSIIDIEEELKKRKIIEKPFESANISYQQSESNLIFETHENEYQITGKITENENPEGTLISSSMEFDKTSSNKLEAEIKSKESDLKSSSTSSSCFDQPMNLKEFLARELIKKTKDDKSNSSSSLSSQFMRSLLNANSTQSDSNMKDEETSEYDKLRTSTPVNQKKKLEK</sequence>
<evidence type="ECO:0000313" key="3">
    <source>
        <dbReference type="Proteomes" id="UP000183832"/>
    </source>
</evidence>
<feature type="compositionally biased region" description="Low complexity" evidence="1">
    <location>
        <begin position="1296"/>
        <end position="1310"/>
    </location>
</feature>
<dbReference type="EMBL" id="CVRI01000047">
    <property type="protein sequence ID" value="CRK98117.1"/>
    <property type="molecule type" value="Genomic_DNA"/>
</dbReference>
<keyword evidence="3" id="KW-1185">Reference proteome</keyword>
<evidence type="ECO:0000256" key="1">
    <source>
        <dbReference type="SAM" id="MobiDB-lite"/>
    </source>
</evidence>
<feature type="region of interest" description="Disordered" evidence="1">
    <location>
        <begin position="945"/>
        <end position="972"/>
    </location>
</feature>
<feature type="region of interest" description="Disordered" evidence="1">
    <location>
        <begin position="339"/>
        <end position="361"/>
    </location>
</feature>
<organism evidence="2 3">
    <name type="scientific">Clunio marinus</name>
    <dbReference type="NCBI Taxonomy" id="568069"/>
    <lineage>
        <taxon>Eukaryota</taxon>
        <taxon>Metazoa</taxon>
        <taxon>Ecdysozoa</taxon>
        <taxon>Arthropoda</taxon>
        <taxon>Hexapoda</taxon>
        <taxon>Insecta</taxon>
        <taxon>Pterygota</taxon>
        <taxon>Neoptera</taxon>
        <taxon>Endopterygota</taxon>
        <taxon>Diptera</taxon>
        <taxon>Nematocera</taxon>
        <taxon>Chironomoidea</taxon>
        <taxon>Chironomidae</taxon>
        <taxon>Clunio</taxon>
    </lineage>
</organism>
<accession>A0A1J1ICV8</accession>
<evidence type="ECO:0000313" key="2">
    <source>
        <dbReference type="EMBL" id="CRK98117.1"/>
    </source>
</evidence>
<feature type="compositionally biased region" description="Polar residues" evidence="1">
    <location>
        <begin position="852"/>
        <end position="863"/>
    </location>
</feature>
<feature type="compositionally biased region" description="Basic and acidic residues" evidence="1">
    <location>
        <begin position="1000"/>
        <end position="1016"/>
    </location>
</feature>
<feature type="region of interest" description="Disordered" evidence="1">
    <location>
        <begin position="994"/>
        <end position="1024"/>
    </location>
</feature>
<dbReference type="OrthoDB" id="8070503at2759"/>
<feature type="region of interest" description="Disordered" evidence="1">
    <location>
        <begin position="1289"/>
        <end position="1346"/>
    </location>
</feature>
<gene>
    <name evidence="2" type="ORF">CLUMA_CG011485</name>
</gene>
<feature type="region of interest" description="Disordered" evidence="1">
    <location>
        <begin position="633"/>
        <end position="669"/>
    </location>
</feature>
<feature type="region of interest" description="Disordered" evidence="1">
    <location>
        <begin position="198"/>
        <end position="219"/>
    </location>
</feature>
<name>A0A1J1ICV8_9DIPT</name>